<proteinExistence type="predicted"/>
<dbReference type="Proteomes" id="UP001176941">
    <property type="component" value="Chromosome 20"/>
</dbReference>
<accession>A0ABN8YKS2</accession>
<keyword evidence="3" id="KW-1185">Reference proteome</keyword>
<name>A0ABN8YKS2_RANTA</name>
<evidence type="ECO:0000313" key="2">
    <source>
        <dbReference type="EMBL" id="CAI9162160.1"/>
    </source>
</evidence>
<dbReference type="EMBL" id="OX459956">
    <property type="protein sequence ID" value="CAI9162160.1"/>
    <property type="molecule type" value="Genomic_DNA"/>
</dbReference>
<protein>
    <submittedName>
        <fullName evidence="2">Uncharacterized protein</fullName>
    </submittedName>
</protein>
<evidence type="ECO:0000313" key="3">
    <source>
        <dbReference type="Proteomes" id="UP001176941"/>
    </source>
</evidence>
<reference evidence="2" key="1">
    <citation type="submission" date="2023-04" db="EMBL/GenBank/DDBJ databases">
        <authorList>
            <consortium name="ELIXIR-Norway"/>
        </authorList>
    </citation>
    <scope>NUCLEOTIDE SEQUENCE [LARGE SCALE GENOMIC DNA]</scope>
</reference>
<evidence type="ECO:0000256" key="1">
    <source>
        <dbReference type="SAM" id="MobiDB-lite"/>
    </source>
</evidence>
<feature type="region of interest" description="Disordered" evidence="1">
    <location>
        <begin position="213"/>
        <end position="236"/>
    </location>
</feature>
<gene>
    <name evidence="2" type="ORF">MRATA1EN1_LOCUS11122</name>
</gene>
<organism evidence="2 3">
    <name type="scientific">Rangifer tarandus platyrhynchus</name>
    <name type="common">Svalbard reindeer</name>
    <dbReference type="NCBI Taxonomy" id="3082113"/>
    <lineage>
        <taxon>Eukaryota</taxon>
        <taxon>Metazoa</taxon>
        <taxon>Chordata</taxon>
        <taxon>Craniata</taxon>
        <taxon>Vertebrata</taxon>
        <taxon>Euteleostomi</taxon>
        <taxon>Mammalia</taxon>
        <taxon>Eutheria</taxon>
        <taxon>Laurasiatheria</taxon>
        <taxon>Artiodactyla</taxon>
        <taxon>Ruminantia</taxon>
        <taxon>Pecora</taxon>
        <taxon>Cervidae</taxon>
        <taxon>Odocoileinae</taxon>
        <taxon>Rangifer</taxon>
    </lineage>
</organism>
<sequence>MGPTWRPLPQLLASLRSPGCPWLGLCSSLSPEGPAPTPGFSLWGLHRQDHSRGYWLPWRSHLLTAPALAQPNSLWCFIQRGCVLPVIWQGRAPGRSRLGGRARGQKTWTECAYGGLWITWRPPNWGLLFGELRSGTRNTCLGEHQAGLMGYGRSCHQWAEGAGHGGLTQWGRCICGDHPREGFPGLAGLLLALDCAWLLTSGADTHMWRLVGRRQSSGHPSPLTGKHKERLGQQGGQLSQCGGWVRTVLTPPCPSAPQGSPAQGL</sequence>